<dbReference type="EMBL" id="BAAABU010000007">
    <property type="protein sequence ID" value="GAA0234258.1"/>
    <property type="molecule type" value="Genomic_DNA"/>
</dbReference>
<feature type="compositionally biased region" description="Low complexity" evidence="1">
    <location>
        <begin position="43"/>
        <end position="61"/>
    </location>
</feature>
<sequence length="74" mass="7490">MTSPSPPSAPGAIPTPPPTHEYRPLSVPRARIEPGAGGHPSGAADVAGAAATTPPTANATAHNRLDLRLMHTPR</sequence>
<evidence type="ECO:0000313" key="3">
    <source>
        <dbReference type="Proteomes" id="UP001500416"/>
    </source>
</evidence>
<feature type="region of interest" description="Disordered" evidence="1">
    <location>
        <begin position="1"/>
        <end position="74"/>
    </location>
</feature>
<protein>
    <submittedName>
        <fullName evidence="2">Uncharacterized protein</fullName>
    </submittedName>
</protein>
<feature type="compositionally biased region" description="Basic and acidic residues" evidence="1">
    <location>
        <begin position="63"/>
        <end position="74"/>
    </location>
</feature>
<keyword evidence="3" id="KW-1185">Reference proteome</keyword>
<evidence type="ECO:0000313" key="2">
    <source>
        <dbReference type="EMBL" id="GAA0234258.1"/>
    </source>
</evidence>
<evidence type="ECO:0000256" key="1">
    <source>
        <dbReference type="SAM" id="MobiDB-lite"/>
    </source>
</evidence>
<accession>A0ABN0TZL5</accession>
<gene>
    <name evidence="2" type="ORF">GCM10010492_36430</name>
</gene>
<dbReference type="Proteomes" id="UP001500416">
    <property type="component" value="Unassembled WGS sequence"/>
</dbReference>
<reference evidence="2 3" key="1">
    <citation type="journal article" date="2019" name="Int. J. Syst. Evol. Microbiol.">
        <title>The Global Catalogue of Microorganisms (GCM) 10K type strain sequencing project: providing services to taxonomists for standard genome sequencing and annotation.</title>
        <authorList>
            <consortium name="The Broad Institute Genomics Platform"/>
            <consortium name="The Broad Institute Genome Sequencing Center for Infectious Disease"/>
            <person name="Wu L."/>
            <person name="Ma J."/>
        </authorList>
    </citation>
    <scope>NUCLEOTIDE SEQUENCE [LARGE SCALE GENOMIC DNA]</scope>
    <source>
        <strain evidence="2 3">JCM 3380</strain>
    </source>
</reference>
<comment type="caution">
    <text evidence="2">The sequence shown here is derived from an EMBL/GenBank/DDBJ whole genome shotgun (WGS) entry which is preliminary data.</text>
</comment>
<feature type="compositionally biased region" description="Pro residues" evidence="1">
    <location>
        <begin position="1"/>
        <end position="19"/>
    </location>
</feature>
<proteinExistence type="predicted"/>
<organism evidence="2 3">
    <name type="scientific">Saccharothrix mutabilis subsp. mutabilis</name>
    <dbReference type="NCBI Taxonomy" id="66855"/>
    <lineage>
        <taxon>Bacteria</taxon>
        <taxon>Bacillati</taxon>
        <taxon>Actinomycetota</taxon>
        <taxon>Actinomycetes</taxon>
        <taxon>Pseudonocardiales</taxon>
        <taxon>Pseudonocardiaceae</taxon>
        <taxon>Saccharothrix</taxon>
    </lineage>
</organism>
<name>A0ABN0TZL5_9PSEU</name>